<keyword evidence="13 14" id="KW-0546">Nucleotide metabolism</keyword>
<feature type="domain" description="Nucleoside diphosphate kinase-like" evidence="17">
    <location>
        <begin position="3"/>
        <end position="140"/>
    </location>
</feature>
<dbReference type="EMBL" id="CP051217">
    <property type="protein sequence ID" value="QJB70543.1"/>
    <property type="molecule type" value="Genomic_DNA"/>
</dbReference>
<evidence type="ECO:0000256" key="7">
    <source>
        <dbReference type="ARBA" id="ARBA00022679"/>
    </source>
</evidence>
<comment type="function">
    <text evidence="14">Major role in the synthesis of nucleoside triphosphates other than ATP. The ATP gamma phosphate is transferred to the NDP beta phosphate via a ping-pong mechanism, using a phosphorylated active-site intermediate.</text>
</comment>
<protein>
    <recommendedName>
        <fullName evidence="4 14">Nucleoside diphosphate kinase</fullName>
        <shortName evidence="14">NDK</shortName>
        <shortName evidence="14">NDP kinase</shortName>
        <ecNumber evidence="3 14">2.7.4.6</ecNumber>
    </recommendedName>
    <alternativeName>
        <fullName evidence="14">Nucleoside-2-P kinase</fullName>
    </alternativeName>
</protein>
<accession>A0A6H2DRD2</accession>
<keyword evidence="7 14" id="KW-0808">Transferase</keyword>
<keyword evidence="11 14" id="KW-0067">ATP-binding</keyword>
<feature type="binding site" evidence="14 15">
    <location>
        <position position="93"/>
    </location>
    <ligand>
        <name>ATP</name>
        <dbReference type="ChEBI" id="CHEBI:30616"/>
    </ligand>
</feature>
<comment type="cofactor">
    <cofactor evidence="14">
        <name>Mg(2+)</name>
        <dbReference type="ChEBI" id="CHEBI:18420"/>
    </cofactor>
</comment>
<evidence type="ECO:0000256" key="9">
    <source>
        <dbReference type="ARBA" id="ARBA00022741"/>
    </source>
</evidence>
<dbReference type="AlphaFoldDB" id="A0A6H2DRD2"/>
<feature type="active site" description="Pros-phosphohistidine intermediate" evidence="14 15">
    <location>
        <position position="117"/>
    </location>
</feature>
<evidence type="ECO:0000256" key="14">
    <source>
        <dbReference type="HAMAP-Rule" id="MF_00451"/>
    </source>
</evidence>
<evidence type="ECO:0000256" key="13">
    <source>
        <dbReference type="ARBA" id="ARBA00023080"/>
    </source>
</evidence>
<evidence type="ECO:0000259" key="17">
    <source>
        <dbReference type="SMART" id="SM00562"/>
    </source>
</evidence>
<dbReference type="KEGG" id="phao:HF685_15830"/>
<evidence type="ECO:0000313" key="19">
    <source>
        <dbReference type="Proteomes" id="UP000501600"/>
    </source>
</evidence>
<dbReference type="PANTHER" id="PTHR46161:SF3">
    <property type="entry name" value="NUCLEOSIDE DIPHOSPHATE KINASE DDB_G0292928-RELATED"/>
    <property type="match status" value="1"/>
</dbReference>
<keyword evidence="12 14" id="KW-0460">Magnesium</keyword>
<dbReference type="PRINTS" id="PR01243">
    <property type="entry name" value="NUCDPKINASE"/>
</dbReference>
<keyword evidence="10 14" id="KW-0418">Kinase</keyword>
<dbReference type="PANTHER" id="PTHR46161">
    <property type="entry name" value="NUCLEOSIDE DIPHOSPHATE KINASE"/>
    <property type="match status" value="1"/>
</dbReference>
<evidence type="ECO:0000256" key="10">
    <source>
        <dbReference type="ARBA" id="ARBA00022777"/>
    </source>
</evidence>
<dbReference type="NCBIfam" id="NF001908">
    <property type="entry name" value="PRK00668.1"/>
    <property type="match status" value="1"/>
</dbReference>
<feature type="binding site" evidence="14 15">
    <location>
        <position position="59"/>
    </location>
    <ligand>
        <name>ATP</name>
        <dbReference type="ChEBI" id="CHEBI:30616"/>
    </ligand>
</feature>
<feature type="binding site" evidence="14 15">
    <location>
        <position position="87"/>
    </location>
    <ligand>
        <name>ATP</name>
        <dbReference type="ChEBI" id="CHEBI:30616"/>
    </ligand>
</feature>
<dbReference type="FunFam" id="3.30.70.141:FF:000001">
    <property type="entry name" value="Nucleoside diphosphate kinase"/>
    <property type="match status" value="1"/>
</dbReference>
<dbReference type="GO" id="GO:0005737">
    <property type="term" value="C:cytoplasm"/>
    <property type="evidence" value="ECO:0007669"/>
    <property type="project" value="UniProtKB-SubCell"/>
</dbReference>
<comment type="subunit">
    <text evidence="14">Homotetramer.</text>
</comment>
<evidence type="ECO:0000256" key="11">
    <source>
        <dbReference type="ARBA" id="ARBA00022840"/>
    </source>
</evidence>
<dbReference type="Pfam" id="PF00334">
    <property type="entry name" value="NDK"/>
    <property type="match status" value="1"/>
</dbReference>
<reference evidence="18 19" key="1">
    <citation type="submission" date="2020-04" db="EMBL/GenBank/DDBJ databases">
        <title>Genome sequence for Sphingorhabdus sp. strain M1.</title>
        <authorList>
            <person name="Park S.-J."/>
        </authorList>
    </citation>
    <scope>NUCLEOTIDE SEQUENCE [LARGE SCALE GENOMIC DNA]</scope>
    <source>
        <strain evidence="18 19">JK6</strain>
    </source>
</reference>
<dbReference type="GO" id="GO:0006241">
    <property type="term" value="P:CTP biosynthetic process"/>
    <property type="evidence" value="ECO:0007669"/>
    <property type="project" value="UniProtKB-UniRule"/>
</dbReference>
<dbReference type="GO" id="GO:0006183">
    <property type="term" value="P:GTP biosynthetic process"/>
    <property type="evidence" value="ECO:0007669"/>
    <property type="project" value="UniProtKB-UniRule"/>
</dbReference>
<comment type="similarity">
    <text evidence="2 14 15 16">Belongs to the NDK family.</text>
</comment>
<keyword evidence="19" id="KW-1185">Reference proteome</keyword>
<comment type="subcellular location">
    <subcellularLocation>
        <location evidence="1 14">Cytoplasm</location>
    </subcellularLocation>
</comment>
<feature type="binding site" evidence="14 15">
    <location>
        <position position="114"/>
    </location>
    <ligand>
        <name>ATP</name>
        <dbReference type="ChEBI" id="CHEBI:30616"/>
    </ligand>
</feature>
<evidence type="ECO:0000313" key="18">
    <source>
        <dbReference type="EMBL" id="QJB70543.1"/>
    </source>
</evidence>
<feature type="binding site" evidence="14 15">
    <location>
        <position position="11"/>
    </location>
    <ligand>
        <name>ATP</name>
        <dbReference type="ChEBI" id="CHEBI:30616"/>
    </ligand>
</feature>
<gene>
    <name evidence="14 18" type="primary">ndk</name>
    <name evidence="18" type="ORF">HF685_15830</name>
</gene>
<evidence type="ECO:0000256" key="16">
    <source>
        <dbReference type="RuleBase" id="RU004011"/>
    </source>
</evidence>
<evidence type="ECO:0000256" key="3">
    <source>
        <dbReference type="ARBA" id="ARBA00012966"/>
    </source>
</evidence>
<comment type="catalytic activity">
    <reaction evidence="14">
        <text>a 2'-deoxyribonucleoside 5'-diphosphate + ATP = a 2'-deoxyribonucleoside 5'-triphosphate + ADP</text>
        <dbReference type="Rhea" id="RHEA:44640"/>
        <dbReference type="ChEBI" id="CHEBI:30616"/>
        <dbReference type="ChEBI" id="CHEBI:61560"/>
        <dbReference type="ChEBI" id="CHEBI:73316"/>
        <dbReference type="ChEBI" id="CHEBI:456216"/>
        <dbReference type="EC" id="2.7.4.6"/>
    </reaction>
</comment>
<dbReference type="PROSITE" id="PS51374">
    <property type="entry name" value="NDPK_LIKE"/>
    <property type="match status" value="1"/>
</dbReference>
<dbReference type="SUPFAM" id="SSF54919">
    <property type="entry name" value="Nucleoside diphosphate kinase, NDK"/>
    <property type="match status" value="1"/>
</dbReference>
<dbReference type="EC" id="2.7.4.6" evidence="3 14"/>
<dbReference type="HAMAP" id="MF_00451">
    <property type="entry name" value="NDP_kinase"/>
    <property type="match status" value="1"/>
</dbReference>
<proteinExistence type="inferred from homology"/>
<evidence type="ECO:0000256" key="8">
    <source>
        <dbReference type="ARBA" id="ARBA00022723"/>
    </source>
</evidence>
<dbReference type="GO" id="GO:0046872">
    <property type="term" value="F:metal ion binding"/>
    <property type="evidence" value="ECO:0007669"/>
    <property type="project" value="UniProtKB-KW"/>
</dbReference>
<keyword evidence="8 14" id="KW-0479">Metal-binding</keyword>
<evidence type="ECO:0000256" key="12">
    <source>
        <dbReference type="ARBA" id="ARBA00022842"/>
    </source>
</evidence>
<dbReference type="CDD" id="cd04413">
    <property type="entry name" value="NDPk_I"/>
    <property type="match status" value="1"/>
</dbReference>
<sequence>MAGTRTFSIIKPDATRRNLTGAITAKLEEAGLRVIASKRIHMTRDQAEGFYAVHKERPFFGELVDFMISGPVVVQVLEGENAMQRNRDIMGATNPKDAAPGTIRAEFAESIEANSVHGSDSDENAEIEIAHFFSKDEIVG</sequence>
<keyword evidence="6 14" id="KW-0597">Phosphoprotein</keyword>
<keyword evidence="9 14" id="KW-0547">Nucleotide-binding</keyword>
<dbReference type="InterPro" id="IPR001564">
    <property type="entry name" value="Nucleoside_diP_kinase"/>
</dbReference>
<dbReference type="Gene3D" id="3.30.70.141">
    <property type="entry name" value="Nucleoside diphosphate kinase-like domain"/>
    <property type="match status" value="1"/>
</dbReference>
<comment type="catalytic activity">
    <reaction evidence="14">
        <text>a ribonucleoside 5'-diphosphate + ATP = a ribonucleoside 5'-triphosphate + ADP</text>
        <dbReference type="Rhea" id="RHEA:18113"/>
        <dbReference type="ChEBI" id="CHEBI:30616"/>
        <dbReference type="ChEBI" id="CHEBI:57930"/>
        <dbReference type="ChEBI" id="CHEBI:61557"/>
        <dbReference type="ChEBI" id="CHEBI:456216"/>
        <dbReference type="EC" id="2.7.4.6"/>
    </reaction>
</comment>
<evidence type="ECO:0000256" key="6">
    <source>
        <dbReference type="ARBA" id="ARBA00022553"/>
    </source>
</evidence>
<dbReference type="GO" id="GO:0004550">
    <property type="term" value="F:nucleoside diphosphate kinase activity"/>
    <property type="evidence" value="ECO:0007669"/>
    <property type="project" value="UniProtKB-UniRule"/>
</dbReference>
<dbReference type="GO" id="GO:0006228">
    <property type="term" value="P:UTP biosynthetic process"/>
    <property type="evidence" value="ECO:0007669"/>
    <property type="project" value="UniProtKB-UniRule"/>
</dbReference>
<dbReference type="RefSeq" id="WP_168820970.1">
    <property type="nucleotide sequence ID" value="NZ_CP051217.1"/>
</dbReference>
<evidence type="ECO:0000256" key="2">
    <source>
        <dbReference type="ARBA" id="ARBA00008142"/>
    </source>
</evidence>
<name>A0A6H2DRD2_9SPHN</name>
<feature type="binding site" evidence="14 15">
    <location>
        <position position="104"/>
    </location>
    <ligand>
        <name>ATP</name>
        <dbReference type="ChEBI" id="CHEBI:30616"/>
    </ligand>
</feature>
<dbReference type="SMART" id="SM00562">
    <property type="entry name" value="NDK"/>
    <property type="match status" value="1"/>
</dbReference>
<evidence type="ECO:0000256" key="4">
    <source>
        <dbReference type="ARBA" id="ARBA00017632"/>
    </source>
</evidence>
<evidence type="ECO:0000256" key="5">
    <source>
        <dbReference type="ARBA" id="ARBA00022490"/>
    </source>
</evidence>
<dbReference type="InterPro" id="IPR036850">
    <property type="entry name" value="NDK-like_dom_sf"/>
</dbReference>
<evidence type="ECO:0000256" key="15">
    <source>
        <dbReference type="PROSITE-ProRule" id="PRU00706"/>
    </source>
</evidence>
<dbReference type="Proteomes" id="UP000501600">
    <property type="component" value="Chromosome"/>
</dbReference>
<dbReference type="GO" id="GO:0005524">
    <property type="term" value="F:ATP binding"/>
    <property type="evidence" value="ECO:0007669"/>
    <property type="project" value="UniProtKB-UniRule"/>
</dbReference>
<organism evidence="18 19">
    <name type="scientific">Parasphingorhabdus halotolerans</name>
    <dbReference type="NCBI Taxonomy" id="2725558"/>
    <lineage>
        <taxon>Bacteria</taxon>
        <taxon>Pseudomonadati</taxon>
        <taxon>Pseudomonadota</taxon>
        <taxon>Alphaproteobacteria</taxon>
        <taxon>Sphingomonadales</taxon>
        <taxon>Sphingomonadaceae</taxon>
        <taxon>Parasphingorhabdus</taxon>
    </lineage>
</organism>
<keyword evidence="5 14" id="KW-0963">Cytoplasm</keyword>
<evidence type="ECO:0000256" key="1">
    <source>
        <dbReference type="ARBA" id="ARBA00004496"/>
    </source>
</evidence>
<dbReference type="InterPro" id="IPR034907">
    <property type="entry name" value="NDK-like_dom"/>
</dbReference>